<dbReference type="SUPFAM" id="SSF55469">
    <property type="entry name" value="FMN-dependent nitroreductase-like"/>
    <property type="match status" value="2"/>
</dbReference>
<name>A0A6I6F4Z8_9CLOT</name>
<evidence type="ECO:0000256" key="4">
    <source>
        <dbReference type="ARBA" id="ARBA00022643"/>
    </source>
</evidence>
<sequence length="263" mass="30021">MNLMNCIYRRHSVRKYKNEKLSTNTLNEIEALANSSLKLYRDISMYAHLVKDGMKIQKISKGIIGSYGKIVAPHYIVITSEEKEGYLENVGFALERLVLQLTGMNIGSCWIGGFIKKDLLNDIINIPQNQIPVIVISFGYPETEDALTNIISSDYKRKAIKGFCSGDFNDEWIGIMKAVGRAPSAMNSQPWRFFKSRDAVDLYTVKRTIITRHLEMMNRIDAGIALCHMHAALEDRNIEFKILKLADKDRKDLNYITSISLDY</sequence>
<dbReference type="PANTHER" id="PTHR43673">
    <property type="entry name" value="NAD(P)H NITROREDUCTASE YDGI-RELATED"/>
    <property type="match status" value="1"/>
</dbReference>
<evidence type="ECO:0000256" key="1">
    <source>
        <dbReference type="ARBA" id="ARBA00001917"/>
    </source>
</evidence>
<gene>
    <name evidence="7" type="ORF">GOM49_15285</name>
</gene>
<evidence type="ECO:0000259" key="6">
    <source>
        <dbReference type="Pfam" id="PF14512"/>
    </source>
</evidence>
<dbReference type="Pfam" id="PF14512">
    <property type="entry name" value="TM1586_NiRdase"/>
    <property type="match status" value="1"/>
</dbReference>
<dbReference type="Proteomes" id="UP000422764">
    <property type="component" value="Chromosome"/>
</dbReference>
<dbReference type="GO" id="GO:0016491">
    <property type="term" value="F:oxidoreductase activity"/>
    <property type="evidence" value="ECO:0007669"/>
    <property type="project" value="UniProtKB-KW"/>
</dbReference>
<dbReference type="AlphaFoldDB" id="A0A6I6F4Z8"/>
<proteinExistence type="inferred from homology"/>
<comment type="cofactor">
    <cofactor evidence="1">
        <name>FMN</name>
        <dbReference type="ChEBI" id="CHEBI:58210"/>
    </cofactor>
</comment>
<accession>A0A6I6F4Z8</accession>
<evidence type="ECO:0000313" key="8">
    <source>
        <dbReference type="Proteomes" id="UP000422764"/>
    </source>
</evidence>
<dbReference type="InterPro" id="IPR029478">
    <property type="entry name" value="TM1586_NiRdase"/>
</dbReference>
<dbReference type="PANTHER" id="PTHR43673:SF2">
    <property type="entry name" value="NITROREDUCTASE"/>
    <property type="match status" value="1"/>
</dbReference>
<keyword evidence="8" id="KW-1185">Reference proteome</keyword>
<evidence type="ECO:0000256" key="2">
    <source>
        <dbReference type="ARBA" id="ARBA00007118"/>
    </source>
</evidence>
<dbReference type="Gene3D" id="3.40.109.30">
    <property type="entry name" value="putative nitroreductase (tm1586), domain 2"/>
    <property type="match status" value="1"/>
</dbReference>
<keyword evidence="4" id="KW-0288">FMN</keyword>
<evidence type="ECO:0000313" key="7">
    <source>
        <dbReference type="EMBL" id="QGU96274.1"/>
    </source>
</evidence>
<keyword evidence="3" id="KW-0285">Flavoprotein</keyword>
<comment type="similarity">
    <text evidence="2">Belongs to the nitroreductase family.</text>
</comment>
<dbReference type="Gene3D" id="3.40.109.10">
    <property type="entry name" value="NADH Oxidase"/>
    <property type="match status" value="1"/>
</dbReference>
<feature type="domain" description="Putative nitroreductase TM1586" evidence="6">
    <location>
        <begin position="2"/>
        <end position="232"/>
    </location>
</feature>
<dbReference type="CDD" id="cd02062">
    <property type="entry name" value="Nitro_FMN_reductase"/>
    <property type="match status" value="1"/>
</dbReference>
<keyword evidence="5" id="KW-0560">Oxidoreductase</keyword>
<dbReference type="EMBL" id="CP046522">
    <property type="protein sequence ID" value="QGU96274.1"/>
    <property type="molecule type" value="Genomic_DNA"/>
</dbReference>
<reference evidence="7 8" key="1">
    <citation type="submission" date="2019-12" db="EMBL/GenBank/DDBJ databases">
        <title>Genome sequenceing of Clostridium bovifaecis.</title>
        <authorList>
            <person name="Yao Y."/>
        </authorList>
    </citation>
    <scope>NUCLEOTIDE SEQUENCE [LARGE SCALE GENOMIC DNA]</scope>
    <source>
        <strain evidence="7 8">BXX</strain>
    </source>
</reference>
<dbReference type="InterPro" id="IPR000415">
    <property type="entry name" value="Nitroreductase-like"/>
</dbReference>
<protein>
    <recommendedName>
        <fullName evidence="6">Putative nitroreductase TM1586 domain-containing protein</fullName>
    </recommendedName>
</protein>
<organism evidence="7 8">
    <name type="scientific">Clostridium bovifaecis</name>
    <dbReference type="NCBI Taxonomy" id="2184719"/>
    <lineage>
        <taxon>Bacteria</taxon>
        <taxon>Bacillati</taxon>
        <taxon>Bacillota</taxon>
        <taxon>Clostridia</taxon>
        <taxon>Eubacteriales</taxon>
        <taxon>Clostridiaceae</taxon>
        <taxon>Clostridium</taxon>
    </lineage>
</organism>
<evidence type="ECO:0000256" key="5">
    <source>
        <dbReference type="ARBA" id="ARBA00023002"/>
    </source>
</evidence>
<evidence type="ECO:0000256" key="3">
    <source>
        <dbReference type="ARBA" id="ARBA00022630"/>
    </source>
</evidence>